<organism evidence="1">
    <name type="scientific">Leptolyngbya sp. NK1-12</name>
    <dbReference type="NCBI Taxonomy" id="2547451"/>
    <lineage>
        <taxon>Bacteria</taxon>
        <taxon>Bacillati</taxon>
        <taxon>Cyanobacteriota</taxon>
        <taxon>Cyanophyceae</taxon>
        <taxon>Leptolyngbyales</taxon>
        <taxon>Leptolyngbyaceae</taxon>
        <taxon>Leptolyngbya group</taxon>
        <taxon>Leptolyngbya</taxon>
    </lineage>
</organism>
<evidence type="ECO:0000313" key="1">
    <source>
        <dbReference type="EMBL" id="WNZ28137.1"/>
    </source>
</evidence>
<dbReference type="RefSeq" id="WP_316437171.1">
    <property type="nucleotide sequence ID" value="NZ_CP053588.1"/>
</dbReference>
<dbReference type="AlphaFoldDB" id="A0AA96WZS3"/>
<keyword evidence="1" id="KW-0614">Plasmid</keyword>
<name>A0AA96WZS3_9CYAN</name>
<sequence length="94" mass="10642">MSESLNLNSPTFVVVKVDEPLPWSEQETFYPILPTEEPHTYGTLQRAVELVASLIEDFGYTTQNTRIYRLVPVADEDTLPLIQSALTTLQQDSE</sequence>
<proteinExistence type="predicted"/>
<protein>
    <submittedName>
        <fullName evidence="1">Uncharacterized protein</fullName>
    </submittedName>
</protein>
<dbReference type="EMBL" id="CP053588">
    <property type="protein sequence ID" value="WNZ28137.1"/>
    <property type="molecule type" value="Genomic_DNA"/>
</dbReference>
<reference evidence="1" key="1">
    <citation type="submission" date="2020-05" db="EMBL/GenBank/DDBJ databases">
        <authorList>
            <person name="Zhu T."/>
            <person name="Keshari N."/>
            <person name="Lu X."/>
        </authorList>
    </citation>
    <scope>NUCLEOTIDE SEQUENCE</scope>
    <source>
        <strain evidence="1">NK1-12</strain>
        <plasmid evidence="1">p1</plasmid>
    </source>
</reference>
<gene>
    <name evidence="1" type="ORF">HJG54_35135</name>
</gene>
<accession>A0AA96WZS3</accession>
<geneLocation type="plasmid" evidence="1">
    <name>p1</name>
</geneLocation>